<dbReference type="InterPro" id="IPR025924">
    <property type="entry name" value="YHYH_dom"/>
</dbReference>
<name>E7C5A7_9BACT</name>
<accession>E7C5A7</accession>
<evidence type="ECO:0000256" key="2">
    <source>
        <dbReference type="SAM" id="SignalP"/>
    </source>
</evidence>
<proteinExistence type="predicted"/>
<evidence type="ECO:0000259" key="3">
    <source>
        <dbReference type="Pfam" id="PF14240"/>
    </source>
</evidence>
<keyword evidence="2" id="KW-0732">Signal</keyword>
<sequence length="592" mass="63384">MRSEIPGSMPAPSPCLMPLLAALCLPAAAEPQLTSWYTAQSGKYARIFTSKENEAAGTTSTTWSRGQGNQTSPTYSGVHEIHHDANWIYIRTSGLGFHIMGPWYLDEAKTRNFPSFPGNTATTYRIPRTPTAFNGNITTGFGSIGYFVDGVALFDATDTFSYINSSGSDGSPLGGGRGDGVWNRDAYVNEGVTFDAANAHQAQSLHHYHANAPAVRHLLGDSVDYDAGANVYTENFNGGHSPILGWVSDGHPIYGPYGYSDPDDPGSGVRRMTSGYQKRDGSNGSTTLNRTGRTTLPQWANQLQGRTTILATNRYGPNVSSTYILGHYLEDYAYMGNLGLTQDIHFDLDEYNGRFCVTPEFPVGIWAYFTTIEVDGTPVFPYNIGRNFYGTPSGGNTSTIPAGSTRAFIGGPSKQHSASDATREGGVLTLTWSTVEGGAYQLESSPNLGTWTEEGADFTAQSITQTTSDTPSPATEPTQFYRLKRTGIATYDDSGFDNQFEGTGGNNGGGGGADNFVANFTGPPLPPANVIQELRIGNPGIPATLVSLDSRTQLTVSFDASALPPGSHAVYVIFTPPGRPRLTLTSTNRFSP</sequence>
<evidence type="ECO:0000313" key="4">
    <source>
        <dbReference type="EMBL" id="ADI22631.1"/>
    </source>
</evidence>
<dbReference type="Pfam" id="PF14240">
    <property type="entry name" value="YHYH"/>
    <property type="match status" value="1"/>
</dbReference>
<reference evidence="4" key="1">
    <citation type="submission" date="2010-01" db="EMBL/GenBank/DDBJ databases">
        <title>Genome fragments of uncultured bacteria from the North Pacific subtropical Gyre.</title>
        <authorList>
            <person name="Pham V.D."/>
            <person name="Delong E.F."/>
        </authorList>
    </citation>
    <scope>NUCLEOTIDE SEQUENCE</scope>
</reference>
<dbReference type="AlphaFoldDB" id="E7C5A7"/>
<evidence type="ECO:0000256" key="1">
    <source>
        <dbReference type="SAM" id="MobiDB-lite"/>
    </source>
</evidence>
<feature type="compositionally biased region" description="Polar residues" evidence="1">
    <location>
        <begin position="282"/>
        <end position="293"/>
    </location>
</feature>
<feature type="signal peptide" evidence="2">
    <location>
        <begin position="1"/>
        <end position="29"/>
    </location>
</feature>
<feature type="region of interest" description="Disordered" evidence="1">
    <location>
        <begin position="258"/>
        <end position="293"/>
    </location>
</feature>
<organism evidence="4">
    <name type="scientific">uncultured verrucomicrobium HF0500_18J03</name>
    <dbReference type="NCBI Taxonomy" id="723599"/>
    <lineage>
        <taxon>Bacteria</taxon>
        <taxon>Pseudomonadati</taxon>
        <taxon>Verrucomicrobiota</taxon>
        <taxon>environmental samples</taxon>
    </lineage>
</organism>
<protein>
    <recommendedName>
        <fullName evidence="3">YHYH domain-containing protein</fullName>
    </recommendedName>
</protein>
<feature type="domain" description="YHYH" evidence="3">
    <location>
        <begin position="123"/>
        <end position="374"/>
    </location>
</feature>
<dbReference type="EMBL" id="GU567992">
    <property type="protein sequence ID" value="ADI22631.1"/>
    <property type="molecule type" value="Genomic_DNA"/>
</dbReference>
<feature type="chain" id="PRO_5003216137" description="YHYH domain-containing protein" evidence="2">
    <location>
        <begin position="30"/>
        <end position="592"/>
    </location>
</feature>